<dbReference type="GO" id="GO:0043856">
    <property type="term" value="F:anti-sigma factor antagonist activity"/>
    <property type="evidence" value="ECO:0007669"/>
    <property type="project" value="InterPro"/>
</dbReference>
<dbReference type="KEGG" id="ipa:Isop_2637"/>
<reference key="1">
    <citation type="submission" date="2010-11" db="EMBL/GenBank/DDBJ databases">
        <title>The complete sequence of chromosome of Isophaera pallida ATCC 43644.</title>
        <authorList>
            <consortium name="US DOE Joint Genome Institute (JGI-PGF)"/>
            <person name="Lucas S."/>
            <person name="Copeland A."/>
            <person name="Lapidus A."/>
            <person name="Bruce D."/>
            <person name="Goodwin L."/>
            <person name="Pitluck S."/>
            <person name="Kyrpides N."/>
            <person name="Mavromatis K."/>
            <person name="Pagani I."/>
            <person name="Ivanova N."/>
            <person name="Saunders E."/>
            <person name="Brettin T."/>
            <person name="Detter J.C."/>
            <person name="Han C."/>
            <person name="Tapia R."/>
            <person name="Land M."/>
            <person name="Hauser L."/>
            <person name="Markowitz V."/>
            <person name="Cheng J.-F."/>
            <person name="Hugenholtz P."/>
            <person name="Woyke T."/>
            <person name="Wu D."/>
            <person name="Eisen J.A."/>
        </authorList>
    </citation>
    <scope>NUCLEOTIDE SEQUENCE</scope>
    <source>
        <strain>ATCC 43644</strain>
    </source>
</reference>
<accession>E8QZ65</accession>
<dbReference type="InterPro" id="IPR002645">
    <property type="entry name" value="STAS_dom"/>
</dbReference>
<keyword evidence="5" id="KW-1185">Reference proteome</keyword>
<dbReference type="InterPro" id="IPR036513">
    <property type="entry name" value="STAS_dom_sf"/>
</dbReference>
<dbReference type="Proteomes" id="UP000008631">
    <property type="component" value="Chromosome"/>
</dbReference>
<evidence type="ECO:0000256" key="2">
    <source>
        <dbReference type="RuleBase" id="RU003749"/>
    </source>
</evidence>
<dbReference type="STRING" id="575540.Isop_2637"/>
<dbReference type="SUPFAM" id="SSF52091">
    <property type="entry name" value="SpoIIaa-like"/>
    <property type="match status" value="1"/>
</dbReference>
<dbReference type="AlphaFoldDB" id="E8QZ65"/>
<evidence type="ECO:0000313" key="5">
    <source>
        <dbReference type="Proteomes" id="UP000008631"/>
    </source>
</evidence>
<feature type="domain" description="STAS" evidence="3">
    <location>
        <begin position="21"/>
        <end position="110"/>
    </location>
</feature>
<dbReference type="eggNOG" id="COG1366">
    <property type="taxonomic scope" value="Bacteria"/>
</dbReference>
<sequence length="111" mass="12326">MNHDIRQVADVTIVLLDTEHLDASNSKEFRASVNPILESHSHVVFDMSKIAFVDSSGCGVLLSCLRELNSRGGDLRLCGLSPQVRSLFELVRMHKIFNMYESADEAISSFG</sequence>
<protein>
    <recommendedName>
        <fullName evidence="2">Anti-sigma factor antagonist</fullName>
    </recommendedName>
</protein>
<dbReference type="PANTHER" id="PTHR33495:SF2">
    <property type="entry name" value="ANTI-SIGMA FACTOR ANTAGONIST TM_1081-RELATED"/>
    <property type="match status" value="1"/>
</dbReference>
<evidence type="ECO:0000259" key="3">
    <source>
        <dbReference type="PROSITE" id="PS50801"/>
    </source>
</evidence>
<proteinExistence type="inferred from homology"/>
<dbReference type="Pfam" id="PF01740">
    <property type="entry name" value="STAS"/>
    <property type="match status" value="1"/>
</dbReference>
<dbReference type="Gene3D" id="3.30.750.24">
    <property type="entry name" value="STAS domain"/>
    <property type="match status" value="1"/>
</dbReference>
<dbReference type="InterPro" id="IPR003658">
    <property type="entry name" value="Anti-sigma_ant"/>
</dbReference>
<dbReference type="HOGENOM" id="CLU_115403_6_2_0"/>
<dbReference type="InParanoid" id="E8QZ65"/>
<dbReference type="EMBL" id="CP002353">
    <property type="protein sequence ID" value="ADV63207.1"/>
    <property type="molecule type" value="Genomic_DNA"/>
</dbReference>
<evidence type="ECO:0000313" key="4">
    <source>
        <dbReference type="EMBL" id="ADV63207.1"/>
    </source>
</evidence>
<gene>
    <name evidence="4" type="ordered locus">Isop_2637</name>
</gene>
<dbReference type="NCBIfam" id="TIGR00377">
    <property type="entry name" value="ant_ant_sig"/>
    <property type="match status" value="1"/>
</dbReference>
<organism evidence="4 5">
    <name type="scientific">Isosphaera pallida (strain ATCC 43644 / DSM 9630 / IS1B)</name>
    <dbReference type="NCBI Taxonomy" id="575540"/>
    <lineage>
        <taxon>Bacteria</taxon>
        <taxon>Pseudomonadati</taxon>
        <taxon>Planctomycetota</taxon>
        <taxon>Planctomycetia</taxon>
        <taxon>Isosphaerales</taxon>
        <taxon>Isosphaeraceae</taxon>
        <taxon>Isosphaera</taxon>
    </lineage>
</organism>
<dbReference type="OrthoDB" id="287590at2"/>
<name>E8QZ65_ISOPI</name>
<dbReference type="RefSeq" id="WP_013565495.1">
    <property type="nucleotide sequence ID" value="NC_014962.1"/>
</dbReference>
<dbReference type="CDD" id="cd07043">
    <property type="entry name" value="STAS_anti-anti-sigma_factors"/>
    <property type="match status" value="1"/>
</dbReference>
<dbReference type="PANTHER" id="PTHR33495">
    <property type="entry name" value="ANTI-SIGMA FACTOR ANTAGONIST TM_1081-RELATED-RELATED"/>
    <property type="match status" value="1"/>
</dbReference>
<reference evidence="4 5" key="2">
    <citation type="journal article" date="2011" name="Stand. Genomic Sci.">
        <title>Complete genome sequence of Isosphaera pallida type strain (IS1B).</title>
        <authorList>
            <consortium name="US DOE Joint Genome Institute (JGI-PGF)"/>
            <person name="Goker M."/>
            <person name="Cleland D."/>
            <person name="Saunders E."/>
            <person name="Lapidus A."/>
            <person name="Nolan M."/>
            <person name="Lucas S."/>
            <person name="Hammon N."/>
            <person name="Deshpande S."/>
            <person name="Cheng J.F."/>
            <person name="Tapia R."/>
            <person name="Han C."/>
            <person name="Goodwin L."/>
            <person name="Pitluck S."/>
            <person name="Liolios K."/>
            <person name="Pagani I."/>
            <person name="Ivanova N."/>
            <person name="Mavromatis K."/>
            <person name="Pati A."/>
            <person name="Chen A."/>
            <person name="Palaniappan K."/>
            <person name="Land M."/>
            <person name="Hauser L."/>
            <person name="Chang Y.J."/>
            <person name="Jeffries C.D."/>
            <person name="Detter J.C."/>
            <person name="Beck B."/>
            <person name="Woyke T."/>
            <person name="Bristow J."/>
            <person name="Eisen J.A."/>
            <person name="Markowitz V."/>
            <person name="Hugenholtz P."/>
            <person name="Kyrpides N.C."/>
            <person name="Klenk H.P."/>
        </authorList>
    </citation>
    <scope>NUCLEOTIDE SEQUENCE [LARGE SCALE GENOMIC DNA]</scope>
    <source>
        <strain evidence="5">ATCC 43644 / DSM 9630 / IS1B</strain>
    </source>
</reference>
<dbReference type="PROSITE" id="PS50801">
    <property type="entry name" value="STAS"/>
    <property type="match status" value="1"/>
</dbReference>
<evidence type="ECO:0000256" key="1">
    <source>
        <dbReference type="ARBA" id="ARBA00009013"/>
    </source>
</evidence>
<comment type="similarity">
    <text evidence="1 2">Belongs to the anti-sigma-factor antagonist family.</text>
</comment>